<dbReference type="PANTHER" id="PTHR31595">
    <property type="entry name" value="LONG-CHAIN-ALCOHOL O-FATTY-ACYLTRANSFERASE 3-RELATED"/>
    <property type="match status" value="1"/>
</dbReference>
<feature type="transmembrane region" description="Helical" evidence="8">
    <location>
        <begin position="12"/>
        <end position="28"/>
    </location>
</feature>
<dbReference type="Proteomes" id="UP000636479">
    <property type="component" value="Unassembled WGS sequence"/>
</dbReference>
<dbReference type="AlphaFoldDB" id="A0A8H6TDD1"/>
<keyword evidence="4" id="KW-0808">Transferase</keyword>
<feature type="transmembrane region" description="Helical" evidence="8">
    <location>
        <begin position="154"/>
        <end position="172"/>
    </location>
</feature>
<keyword evidence="6 8" id="KW-1133">Transmembrane helix</keyword>
<evidence type="ECO:0000256" key="3">
    <source>
        <dbReference type="ARBA" id="ARBA00007282"/>
    </source>
</evidence>
<feature type="transmembrane region" description="Helical" evidence="8">
    <location>
        <begin position="343"/>
        <end position="360"/>
    </location>
</feature>
<dbReference type="RefSeq" id="XP_037225646.1">
    <property type="nucleotide sequence ID" value="XM_037357736.1"/>
</dbReference>
<evidence type="ECO:0000256" key="7">
    <source>
        <dbReference type="ARBA" id="ARBA00023136"/>
    </source>
</evidence>
<feature type="transmembrane region" description="Helical" evidence="8">
    <location>
        <begin position="275"/>
        <end position="292"/>
    </location>
</feature>
<keyword evidence="11" id="KW-1185">Reference proteome</keyword>
<dbReference type="EMBL" id="JACAZF010000001">
    <property type="protein sequence ID" value="KAF7315623.1"/>
    <property type="molecule type" value="Genomic_DNA"/>
</dbReference>
<evidence type="ECO:0000313" key="11">
    <source>
        <dbReference type="Proteomes" id="UP000636479"/>
    </source>
</evidence>
<comment type="similarity">
    <text evidence="3">Belongs to the wax synthase family.</text>
</comment>
<sequence>MVAIFTWTPFPFAYLTIFLACVLAPVVSNPGRRHRRVFFFPILLLSIRLQYDGEAGYATSTTWFVWLLMASDVLLLTDVQIERELYRLEDSGSGRRSKRTTGSLDRKPLLQRVTWALDVFCTSGRGVGWGHQPRHLRPHLPEISKATFLIQRTLLLLASICIFDLVNAQLHWNPAFCARLGLASTRWFWRIAGTASWAALAVTSLSIPHIMLSIGAVGLNISRPRDWPLLFGGLEDMASVRTFWARGWHQILRRSLTAHGRYLANTVLKLPPRSLSSLCVVISTAFVLSGLIHNLGERVPLNRVGYSGGSLIFFSIQPLAIGLETLFALCFRHTAISTQWRRTLGLAWVFAWFALTLPIMQDPLLRSGELEPRLHVSFVVWAVGRGWDLTQEKNCSFE</sequence>
<dbReference type="InterPro" id="IPR032805">
    <property type="entry name" value="Wax_synthase_dom"/>
</dbReference>
<dbReference type="PANTHER" id="PTHR31595:SF57">
    <property type="entry name" value="OS04G0481900 PROTEIN"/>
    <property type="match status" value="1"/>
</dbReference>
<comment type="pathway">
    <text evidence="2">Secondary metabolite biosynthesis.</text>
</comment>
<dbReference type="GO" id="GO:0006629">
    <property type="term" value="P:lipid metabolic process"/>
    <property type="evidence" value="ECO:0007669"/>
    <property type="project" value="InterPro"/>
</dbReference>
<gene>
    <name evidence="10" type="ORF">MIND_00077700</name>
</gene>
<name>A0A8H6TDD1_9AGAR</name>
<dbReference type="OrthoDB" id="1077582at2759"/>
<protein>
    <submittedName>
        <fullName evidence="10">BTB domain-containing protein</fullName>
    </submittedName>
</protein>
<feature type="transmembrane region" description="Helical" evidence="8">
    <location>
        <begin position="312"/>
        <end position="331"/>
    </location>
</feature>
<evidence type="ECO:0000256" key="1">
    <source>
        <dbReference type="ARBA" id="ARBA00004141"/>
    </source>
</evidence>
<comment type="subcellular location">
    <subcellularLocation>
        <location evidence="1">Membrane</location>
        <topology evidence="1">Multi-pass membrane protein</topology>
    </subcellularLocation>
</comment>
<evidence type="ECO:0000259" key="9">
    <source>
        <dbReference type="Pfam" id="PF13813"/>
    </source>
</evidence>
<comment type="caution">
    <text evidence="10">The sequence shown here is derived from an EMBL/GenBank/DDBJ whole genome shotgun (WGS) entry which is preliminary data.</text>
</comment>
<organism evidence="10 11">
    <name type="scientific">Mycena indigotica</name>
    <dbReference type="NCBI Taxonomy" id="2126181"/>
    <lineage>
        <taxon>Eukaryota</taxon>
        <taxon>Fungi</taxon>
        <taxon>Dikarya</taxon>
        <taxon>Basidiomycota</taxon>
        <taxon>Agaricomycotina</taxon>
        <taxon>Agaricomycetes</taxon>
        <taxon>Agaricomycetidae</taxon>
        <taxon>Agaricales</taxon>
        <taxon>Marasmiineae</taxon>
        <taxon>Mycenaceae</taxon>
        <taxon>Mycena</taxon>
    </lineage>
</organism>
<evidence type="ECO:0000256" key="5">
    <source>
        <dbReference type="ARBA" id="ARBA00022692"/>
    </source>
</evidence>
<dbReference type="GeneID" id="59340252"/>
<reference evidence="10" key="1">
    <citation type="submission" date="2020-05" db="EMBL/GenBank/DDBJ databases">
        <title>Mycena genomes resolve the evolution of fungal bioluminescence.</title>
        <authorList>
            <person name="Tsai I.J."/>
        </authorList>
    </citation>
    <scope>NUCLEOTIDE SEQUENCE</scope>
    <source>
        <strain evidence="10">171206Taipei</strain>
    </source>
</reference>
<keyword evidence="5 8" id="KW-0812">Transmembrane</keyword>
<dbReference type="InterPro" id="IPR044851">
    <property type="entry name" value="Wax_synthase"/>
</dbReference>
<evidence type="ECO:0000256" key="8">
    <source>
        <dbReference type="SAM" id="Phobius"/>
    </source>
</evidence>
<feature type="domain" description="Wax synthase" evidence="9">
    <location>
        <begin position="227"/>
        <end position="314"/>
    </location>
</feature>
<dbReference type="GO" id="GO:0008374">
    <property type="term" value="F:O-acyltransferase activity"/>
    <property type="evidence" value="ECO:0007669"/>
    <property type="project" value="InterPro"/>
</dbReference>
<evidence type="ECO:0000313" key="10">
    <source>
        <dbReference type="EMBL" id="KAF7315623.1"/>
    </source>
</evidence>
<feature type="transmembrane region" description="Helical" evidence="8">
    <location>
        <begin position="197"/>
        <end position="221"/>
    </location>
</feature>
<accession>A0A8H6TDD1</accession>
<evidence type="ECO:0000256" key="4">
    <source>
        <dbReference type="ARBA" id="ARBA00022679"/>
    </source>
</evidence>
<keyword evidence="7 8" id="KW-0472">Membrane</keyword>
<proteinExistence type="inferred from homology"/>
<dbReference type="GO" id="GO:0016020">
    <property type="term" value="C:membrane"/>
    <property type="evidence" value="ECO:0007669"/>
    <property type="project" value="UniProtKB-SubCell"/>
</dbReference>
<dbReference type="Pfam" id="PF13813">
    <property type="entry name" value="MBOAT_2"/>
    <property type="match status" value="1"/>
</dbReference>
<evidence type="ECO:0000256" key="2">
    <source>
        <dbReference type="ARBA" id="ARBA00005179"/>
    </source>
</evidence>
<evidence type="ECO:0000256" key="6">
    <source>
        <dbReference type="ARBA" id="ARBA00022989"/>
    </source>
</evidence>